<keyword evidence="5" id="KW-0808">Transferase</keyword>
<dbReference type="PANTHER" id="PTHR22904">
    <property type="entry name" value="TPR REPEAT CONTAINING PROTEIN"/>
    <property type="match status" value="1"/>
</dbReference>
<dbReference type="Pfam" id="PF13431">
    <property type="entry name" value="TPR_17"/>
    <property type="match status" value="1"/>
</dbReference>
<dbReference type="InterPro" id="IPR011990">
    <property type="entry name" value="TPR-like_helical_dom_sf"/>
</dbReference>
<protein>
    <submittedName>
        <fullName evidence="5">Predicted O-linked N-acetylglucosamine transferase, SPINDLY family</fullName>
    </submittedName>
</protein>
<evidence type="ECO:0000256" key="1">
    <source>
        <dbReference type="ARBA" id="ARBA00022737"/>
    </source>
</evidence>
<feature type="signal peptide" evidence="4">
    <location>
        <begin position="1"/>
        <end position="22"/>
    </location>
</feature>
<keyword evidence="1" id="KW-0677">Repeat</keyword>
<feature type="repeat" description="TPR" evidence="3">
    <location>
        <begin position="347"/>
        <end position="380"/>
    </location>
</feature>
<dbReference type="AlphaFoldDB" id="A0A381C7Q5"/>
<dbReference type="GO" id="GO:0016740">
    <property type="term" value="F:transferase activity"/>
    <property type="evidence" value="ECO:0007669"/>
    <property type="project" value="UniProtKB-KW"/>
</dbReference>
<keyword evidence="4" id="KW-0732">Signal</keyword>
<dbReference type="PANTHER" id="PTHR22904:SF523">
    <property type="entry name" value="STRESS-INDUCED-PHOSPHOPROTEIN 1"/>
    <property type="match status" value="1"/>
</dbReference>
<dbReference type="InterPro" id="IPR019734">
    <property type="entry name" value="TPR_rpt"/>
</dbReference>
<dbReference type="Proteomes" id="UP000255528">
    <property type="component" value="Unassembled WGS sequence"/>
</dbReference>
<feature type="repeat" description="TPR" evidence="3">
    <location>
        <begin position="273"/>
        <end position="306"/>
    </location>
</feature>
<dbReference type="EMBL" id="UIGI01000001">
    <property type="protein sequence ID" value="SUW63872.1"/>
    <property type="molecule type" value="Genomic_DNA"/>
</dbReference>
<sequence length="395" mass="42993">MKHFLKMSLLATSLSISFLSQAQQANIEVLSATVKDQKIANAQVVVQHNGERSLSILSDAAGKATFTSEFSDTSDNLIIIKKEGFSTLVAKCPCDGMSYALSPVMKGLDSIRVVLSWGRTPFDLDSHMVYPGNHLYFSRKNGSNGNLDVDDTDSYGPETITITKRESGQNYVYAVHDFSDQGEPDTTNLSSSQAKVFVYVGESLVRTYYVPAGKNGNLWTVFKINGSGEIEDINNIAGISLSADKIHSNLVPIMNGNAPSNTSMWSEGNIQQSNVLNLKGESAYRDKNYEDAIGFFTDAINLYPNNGKAYGNLGIAYQKAGRTAEAIWANRKAIALASGNGAATIRAGANYNIGKIYEAANQYSDALNYYQAAKNEKQNVVYDNAIVRVRSKVSQ</sequence>
<evidence type="ECO:0000256" key="2">
    <source>
        <dbReference type="ARBA" id="ARBA00022803"/>
    </source>
</evidence>
<reference evidence="5 6" key="1">
    <citation type="submission" date="2018-06" db="EMBL/GenBank/DDBJ databases">
        <authorList>
            <consortium name="Pathogen Informatics"/>
            <person name="Doyle S."/>
        </authorList>
    </citation>
    <scope>NUCLEOTIDE SEQUENCE [LARGE SCALE GENOMIC DNA]</scope>
    <source>
        <strain evidence="5 6">NCTC12119</strain>
    </source>
</reference>
<proteinExistence type="predicted"/>
<accession>A0A381C7Q5</accession>
<organism evidence="5 6">
    <name type="scientific">Buttiauxella agrestis</name>
    <dbReference type="NCBI Taxonomy" id="82977"/>
    <lineage>
        <taxon>Bacteria</taxon>
        <taxon>Pseudomonadati</taxon>
        <taxon>Pseudomonadota</taxon>
        <taxon>Gammaproteobacteria</taxon>
        <taxon>Enterobacterales</taxon>
        <taxon>Enterobacteriaceae</taxon>
        <taxon>Buttiauxella</taxon>
    </lineage>
</organism>
<feature type="repeat" description="TPR" evidence="3">
    <location>
        <begin position="307"/>
        <end position="340"/>
    </location>
</feature>
<dbReference type="GO" id="GO:0051879">
    <property type="term" value="F:Hsp90 protein binding"/>
    <property type="evidence" value="ECO:0007669"/>
    <property type="project" value="TreeGrafter"/>
</dbReference>
<evidence type="ECO:0000313" key="6">
    <source>
        <dbReference type="Proteomes" id="UP000255528"/>
    </source>
</evidence>
<evidence type="ECO:0000313" key="5">
    <source>
        <dbReference type="EMBL" id="SUW63872.1"/>
    </source>
</evidence>
<evidence type="ECO:0000256" key="4">
    <source>
        <dbReference type="SAM" id="SignalP"/>
    </source>
</evidence>
<evidence type="ECO:0000256" key="3">
    <source>
        <dbReference type="PROSITE-ProRule" id="PRU00339"/>
    </source>
</evidence>
<dbReference type="Gene3D" id="1.25.40.10">
    <property type="entry name" value="Tetratricopeptide repeat domain"/>
    <property type="match status" value="1"/>
</dbReference>
<gene>
    <name evidence="5" type="ORF">NCTC12119_02371</name>
</gene>
<dbReference type="RefSeq" id="WP_115628538.1">
    <property type="nucleotide sequence ID" value="NZ_UIGI01000001.1"/>
</dbReference>
<name>A0A381C7Q5_9ENTR</name>
<feature type="chain" id="PRO_5016946799" evidence="4">
    <location>
        <begin position="23"/>
        <end position="395"/>
    </location>
</feature>
<dbReference type="SUPFAM" id="SSF48452">
    <property type="entry name" value="TPR-like"/>
    <property type="match status" value="1"/>
</dbReference>
<dbReference type="SMART" id="SM00028">
    <property type="entry name" value="TPR"/>
    <property type="match status" value="3"/>
</dbReference>
<keyword evidence="2 3" id="KW-0802">TPR repeat</keyword>
<dbReference type="PROSITE" id="PS50005">
    <property type="entry name" value="TPR"/>
    <property type="match status" value="3"/>
</dbReference>